<protein>
    <submittedName>
        <fullName evidence="4">Helix-turn-helix transcriptional regulator</fullName>
    </submittedName>
</protein>
<dbReference type="AlphaFoldDB" id="A0A6H2H144"/>
<name>A0A6H2H144_9BACL</name>
<dbReference type="InterPro" id="IPR001387">
    <property type="entry name" value="Cro/C1-type_HTH"/>
</dbReference>
<evidence type="ECO:0000313" key="5">
    <source>
        <dbReference type="Proteomes" id="UP000502136"/>
    </source>
</evidence>
<reference evidence="4 5" key="1">
    <citation type="submission" date="2020-04" db="EMBL/GenBank/DDBJ databases">
        <title>Novel Paenibacillus strain UniB2 isolated from commercial digestive syrup.</title>
        <authorList>
            <person name="Thorat V."/>
            <person name="Kirdat K."/>
            <person name="Tiwarekar B."/>
            <person name="Yadav A."/>
        </authorList>
    </citation>
    <scope>NUCLEOTIDE SEQUENCE [LARGE SCALE GENOMIC DNA]</scope>
    <source>
        <strain evidence="4 5">UniB2</strain>
    </source>
</reference>
<dbReference type="Gene3D" id="1.10.260.40">
    <property type="entry name" value="lambda repressor-like DNA-binding domains"/>
    <property type="match status" value="1"/>
</dbReference>
<dbReference type="CDD" id="cd00093">
    <property type="entry name" value="HTH_XRE"/>
    <property type="match status" value="1"/>
</dbReference>
<dbReference type="Pfam" id="PF01381">
    <property type="entry name" value="HTH_3"/>
    <property type="match status" value="1"/>
</dbReference>
<dbReference type="SUPFAM" id="SSF47413">
    <property type="entry name" value="lambda repressor-like DNA-binding domains"/>
    <property type="match status" value="1"/>
</dbReference>
<dbReference type="RefSeq" id="WP_168908942.1">
    <property type="nucleotide sequence ID" value="NZ_CP051428.1"/>
</dbReference>
<evidence type="ECO:0000313" key="4">
    <source>
        <dbReference type="EMBL" id="QJC53404.1"/>
    </source>
</evidence>
<feature type="domain" description="HTH cro/C1-type" evidence="3">
    <location>
        <begin position="16"/>
        <end position="70"/>
    </location>
</feature>
<dbReference type="EMBL" id="CP051428">
    <property type="protein sequence ID" value="QJC53404.1"/>
    <property type="molecule type" value="Genomic_DNA"/>
</dbReference>
<dbReference type="GO" id="GO:0003677">
    <property type="term" value="F:DNA binding"/>
    <property type="evidence" value="ECO:0007669"/>
    <property type="project" value="UniProtKB-KW"/>
</dbReference>
<evidence type="ECO:0000256" key="1">
    <source>
        <dbReference type="ARBA" id="ARBA00023125"/>
    </source>
</evidence>
<proteinExistence type="predicted"/>
<dbReference type="KEGG" id="palr:HGI30_18735"/>
<gene>
    <name evidence="4" type="ORF">HGI30_18735</name>
</gene>
<feature type="region of interest" description="Disordered" evidence="2">
    <location>
        <begin position="82"/>
        <end position="107"/>
    </location>
</feature>
<dbReference type="Proteomes" id="UP000502136">
    <property type="component" value="Chromosome"/>
</dbReference>
<accession>A0A6H2H144</accession>
<dbReference type="PANTHER" id="PTHR46558">
    <property type="entry name" value="TRACRIPTIONAL REGULATORY PROTEIN-RELATED-RELATED"/>
    <property type="match status" value="1"/>
</dbReference>
<keyword evidence="5" id="KW-1185">Reference proteome</keyword>
<sequence length="143" mass="15073">MTTSDIPGRDGLGGRLRAQRKRLGWTQQRLADELSIAKSTVSQYENSVNAPDYDMLLRLCGLFEVSADYLLGVPASPAGGLGISGKAAAGSPSPPAPAARSRQPDEAALADEPLMLAGLTADERQFLLASLDAYRAALGRRGF</sequence>
<keyword evidence="1" id="KW-0238">DNA-binding</keyword>
<evidence type="ECO:0000256" key="2">
    <source>
        <dbReference type="SAM" id="MobiDB-lite"/>
    </source>
</evidence>
<dbReference type="SMART" id="SM00530">
    <property type="entry name" value="HTH_XRE"/>
    <property type="match status" value="1"/>
</dbReference>
<dbReference type="PROSITE" id="PS50943">
    <property type="entry name" value="HTH_CROC1"/>
    <property type="match status" value="1"/>
</dbReference>
<evidence type="ECO:0000259" key="3">
    <source>
        <dbReference type="PROSITE" id="PS50943"/>
    </source>
</evidence>
<dbReference type="PANTHER" id="PTHR46558:SF11">
    <property type="entry name" value="HTH-TYPE TRANSCRIPTIONAL REGULATOR XRE"/>
    <property type="match status" value="1"/>
</dbReference>
<dbReference type="InterPro" id="IPR010982">
    <property type="entry name" value="Lambda_DNA-bd_dom_sf"/>
</dbReference>
<organism evidence="4 5">
    <name type="scientific">Paenibacillus albicereus</name>
    <dbReference type="NCBI Taxonomy" id="2726185"/>
    <lineage>
        <taxon>Bacteria</taxon>
        <taxon>Bacillati</taxon>
        <taxon>Bacillota</taxon>
        <taxon>Bacilli</taxon>
        <taxon>Bacillales</taxon>
        <taxon>Paenibacillaceae</taxon>
        <taxon>Paenibacillus</taxon>
    </lineage>
</organism>